<evidence type="ECO:0000259" key="8">
    <source>
        <dbReference type="PROSITE" id="PS52029"/>
    </source>
</evidence>
<feature type="region of interest" description="Disordered" evidence="7">
    <location>
        <begin position="1"/>
        <end position="40"/>
    </location>
</feature>
<evidence type="ECO:0000256" key="4">
    <source>
        <dbReference type="ARBA" id="ARBA00022984"/>
    </source>
</evidence>
<keyword evidence="5 6" id="KW-0961">Cell wall biogenesis/degradation</keyword>
<dbReference type="RefSeq" id="WP_150517751.1">
    <property type="nucleotide sequence ID" value="NZ_BMVX01000005.1"/>
</dbReference>
<dbReference type="AlphaFoldDB" id="A0A5P2UI65"/>
<protein>
    <submittedName>
        <fullName evidence="10">Murein L,D-transpeptidase</fullName>
    </submittedName>
</protein>
<accession>A0A5P2UI65</accession>
<dbReference type="Gene3D" id="2.40.440.10">
    <property type="entry name" value="L,D-transpeptidase catalytic domain-like"/>
    <property type="match status" value="1"/>
</dbReference>
<comment type="pathway">
    <text evidence="1 6">Cell wall biogenesis; peptidoglycan biosynthesis.</text>
</comment>
<dbReference type="Proteomes" id="UP000326831">
    <property type="component" value="Chromosome"/>
</dbReference>
<dbReference type="GO" id="GO:0005576">
    <property type="term" value="C:extracellular region"/>
    <property type="evidence" value="ECO:0007669"/>
    <property type="project" value="TreeGrafter"/>
</dbReference>
<dbReference type="SUPFAM" id="SSF141523">
    <property type="entry name" value="L,D-transpeptidase catalytic domain-like"/>
    <property type="match status" value="1"/>
</dbReference>
<keyword evidence="4 6" id="KW-0573">Peptidoglycan synthesis</keyword>
<gene>
    <name evidence="10" type="ORF">CP968_10505</name>
    <name evidence="9" type="ORF">GCM10010371_17820</name>
</gene>
<feature type="domain" description="L,D-TPase catalytic" evidence="8">
    <location>
        <begin position="151"/>
        <end position="262"/>
    </location>
</feature>
<evidence type="ECO:0000256" key="1">
    <source>
        <dbReference type="ARBA" id="ARBA00004752"/>
    </source>
</evidence>
<dbReference type="OrthoDB" id="8887048at2"/>
<dbReference type="CDD" id="cd16913">
    <property type="entry name" value="YkuD_like"/>
    <property type="match status" value="1"/>
</dbReference>
<dbReference type="InterPro" id="IPR005490">
    <property type="entry name" value="LD_TPept_cat_dom"/>
</dbReference>
<dbReference type="EMBL" id="BMVX01000005">
    <property type="protein sequence ID" value="GGZ58730.1"/>
    <property type="molecule type" value="Genomic_DNA"/>
</dbReference>
<reference evidence="9" key="3">
    <citation type="submission" date="2020-09" db="EMBL/GenBank/DDBJ databases">
        <authorList>
            <person name="Sun Q."/>
            <person name="Ohkuma M."/>
        </authorList>
    </citation>
    <scope>NUCLEOTIDE SEQUENCE</scope>
    <source>
        <strain evidence="9">JCM 4834</strain>
    </source>
</reference>
<dbReference type="SUPFAM" id="SSF47090">
    <property type="entry name" value="PGBD-like"/>
    <property type="match status" value="1"/>
</dbReference>
<evidence type="ECO:0000313" key="9">
    <source>
        <dbReference type="EMBL" id="GGZ58730.1"/>
    </source>
</evidence>
<evidence type="ECO:0000313" key="10">
    <source>
        <dbReference type="EMBL" id="QEU78670.1"/>
    </source>
</evidence>
<proteinExistence type="predicted"/>
<evidence type="ECO:0000256" key="3">
    <source>
        <dbReference type="ARBA" id="ARBA00022960"/>
    </source>
</evidence>
<dbReference type="GO" id="GO:0018104">
    <property type="term" value="P:peptidoglycan-protein cross-linking"/>
    <property type="evidence" value="ECO:0007669"/>
    <property type="project" value="TreeGrafter"/>
</dbReference>
<dbReference type="PROSITE" id="PS52029">
    <property type="entry name" value="LD_TPASE"/>
    <property type="match status" value="1"/>
</dbReference>
<evidence type="ECO:0000313" key="11">
    <source>
        <dbReference type="Proteomes" id="UP000326831"/>
    </source>
</evidence>
<dbReference type="GO" id="GO:0071972">
    <property type="term" value="F:peptidoglycan L,D-transpeptidase activity"/>
    <property type="evidence" value="ECO:0007669"/>
    <property type="project" value="TreeGrafter"/>
</dbReference>
<evidence type="ECO:0000256" key="2">
    <source>
        <dbReference type="ARBA" id="ARBA00022679"/>
    </source>
</evidence>
<dbReference type="InterPro" id="IPR036365">
    <property type="entry name" value="PGBD-like_sf"/>
</dbReference>
<dbReference type="PANTHER" id="PTHR30582:SF33">
    <property type="entry name" value="EXPORTED PROTEIN"/>
    <property type="match status" value="1"/>
</dbReference>
<evidence type="ECO:0000256" key="7">
    <source>
        <dbReference type="SAM" id="MobiDB-lite"/>
    </source>
</evidence>
<dbReference type="InterPro" id="IPR050979">
    <property type="entry name" value="LD-transpeptidase"/>
</dbReference>
<keyword evidence="3 6" id="KW-0133">Cell shape</keyword>
<dbReference type="Pfam" id="PF03734">
    <property type="entry name" value="YkuD"/>
    <property type="match status" value="1"/>
</dbReference>
<dbReference type="UniPathway" id="UPA00219"/>
<reference evidence="10 11" key="2">
    <citation type="submission" date="2017-09" db="EMBL/GenBank/DDBJ databases">
        <authorList>
            <person name="Lee N."/>
            <person name="Cho B.-K."/>
        </authorList>
    </citation>
    <scope>NUCLEOTIDE SEQUENCE [LARGE SCALE GENOMIC DNA]</scope>
    <source>
        <strain evidence="10 11">ATCC 27467</strain>
    </source>
</reference>
<keyword evidence="2" id="KW-0808">Transferase</keyword>
<dbReference type="GO" id="GO:0008360">
    <property type="term" value="P:regulation of cell shape"/>
    <property type="evidence" value="ECO:0007669"/>
    <property type="project" value="UniProtKB-UniRule"/>
</dbReference>
<name>A0A5P2UI65_9ACTN</name>
<reference evidence="9" key="1">
    <citation type="journal article" date="2014" name="Int. J. Syst. Evol. Microbiol.">
        <title>Complete genome sequence of Corynebacterium casei LMG S-19264T (=DSM 44701T), isolated from a smear-ripened cheese.</title>
        <authorList>
            <consortium name="US DOE Joint Genome Institute (JGI-PGF)"/>
            <person name="Walter F."/>
            <person name="Albersmeier A."/>
            <person name="Kalinowski J."/>
            <person name="Ruckert C."/>
        </authorList>
    </citation>
    <scope>NUCLEOTIDE SEQUENCE</scope>
    <source>
        <strain evidence="9">JCM 4834</strain>
    </source>
</reference>
<dbReference type="Proteomes" id="UP000634660">
    <property type="component" value="Unassembled WGS sequence"/>
</dbReference>
<dbReference type="GO" id="GO:0016740">
    <property type="term" value="F:transferase activity"/>
    <property type="evidence" value="ECO:0007669"/>
    <property type="project" value="UniProtKB-KW"/>
</dbReference>
<feature type="compositionally biased region" description="Pro residues" evidence="7">
    <location>
        <begin position="14"/>
        <end position="24"/>
    </location>
</feature>
<dbReference type="EMBL" id="CP023701">
    <property type="protein sequence ID" value="QEU78670.1"/>
    <property type="molecule type" value="Genomic_DNA"/>
</dbReference>
<dbReference type="KEGG" id="ssub:CP968_10505"/>
<dbReference type="InterPro" id="IPR038063">
    <property type="entry name" value="Transpep_catalytic_dom"/>
</dbReference>
<keyword evidence="11" id="KW-1185">Reference proteome</keyword>
<feature type="active site" description="Nucleophile" evidence="6">
    <location>
        <position position="238"/>
    </location>
</feature>
<organism evidence="10 11">
    <name type="scientific">Streptomyces subrutilus</name>
    <dbReference type="NCBI Taxonomy" id="36818"/>
    <lineage>
        <taxon>Bacteria</taxon>
        <taxon>Bacillati</taxon>
        <taxon>Actinomycetota</taxon>
        <taxon>Actinomycetes</taxon>
        <taxon>Kitasatosporales</taxon>
        <taxon>Streptomycetaceae</taxon>
        <taxon>Streptomyces</taxon>
    </lineage>
</organism>
<dbReference type="GO" id="GO:0071555">
    <property type="term" value="P:cell wall organization"/>
    <property type="evidence" value="ECO:0007669"/>
    <property type="project" value="UniProtKB-UniRule"/>
</dbReference>
<feature type="active site" description="Proton donor/acceptor" evidence="6">
    <location>
        <position position="223"/>
    </location>
</feature>
<dbReference type="PANTHER" id="PTHR30582">
    <property type="entry name" value="L,D-TRANSPEPTIDASE"/>
    <property type="match status" value="1"/>
</dbReference>
<sequence length="270" mass="28126">MSTADLAGAIAPTDPGPARPPSPARPSGARTTRGPRPASAPSGLLALAAAAVLAVLAVPAGPAAAAAPVAPAAACTAGTGPYQRELEAHLRRPVDGVQSPADCAAVREFQRGNRIEPADGYAGLATYRTMVAVAARPAPNAAGGCPVRAHRVTCVDMARQLLWVQSGKRVVFDPVPIRTGRDDQETRPGWHEVYWRSIDHKSTLYDDAPMPYAQFFDGGQALHGRPGDLYAHGGSAGCVNLSVPDAARLWDLLDEGDAVYVWGTKPGTED</sequence>
<evidence type="ECO:0000256" key="6">
    <source>
        <dbReference type="PROSITE-ProRule" id="PRU01373"/>
    </source>
</evidence>
<evidence type="ECO:0000256" key="5">
    <source>
        <dbReference type="ARBA" id="ARBA00023316"/>
    </source>
</evidence>